<evidence type="ECO:0000256" key="8">
    <source>
        <dbReference type="ARBA" id="ARBA00022840"/>
    </source>
</evidence>
<keyword evidence="7" id="KW-0159">Chromosome partition</keyword>
<feature type="compositionally biased region" description="Basic residues" evidence="14">
    <location>
        <begin position="261"/>
        <end position="280"/>
    </location>
</feature>
<feature type="transmembrane region" description="Helical" evidence="15">
    <location>
        <begin position="94"/>
        <end position="113"/>
    </location>
</feature>
<dbReference type="InterPro" id="IPR018541">
    <property type="entry name" value="Ftsk_gamma"/>
</dbReference>
<dbReference type="PANTHER" id="PTHR22683">
    <property type="entry name" value="SPORULATION PROTEIN RELATED"/>
    <property type="match status" value="1"/>
</dbReference>
<evidence type="ECO:0000256" key="9">
    <source>
        <dbReference type="ARBA" id="ARBA00022989"/>
    </source>
</evidence>
<dbReference type="GO" id="GO:0005524">
    <property type="term" value="F:ATP binding"/>
    <property type="evidence" value="ECO:0007669"/>
    <property type="project" value="UniProtKB-UniRule"/>
</dbReference>
<dbReference type="InterPro" id="IPR036388">
    <property type="entry name" value="WH-like_DNA-bd_sf"/>
</dbReference>
<feature type="transmembrane region" description="Helical" evidence="15">
    <location>
        <begin position="49"/>
        <end position="82"/>
    </location>
</feature>
<gene>
    <name evidence="17" type="ORF">IFJ97_00605</name>
</gene>
<dbReference type="Pfam" id="PF17854">
    <property type="entry name" value="FtsK_alpha"/>
    <property type="match status" value="1"/>
</dbReference>
<evidence type="ECO:0000256" key="6">
    <source>
        <dbReference type="ARBA" id="ARBA00022741"/>
    </source>
</evidence>
<evidence type="ECO:0000256" key="4">
    <source>
        <dbReference type="ARBA" id="ARBA00022618"/>
    </source>
</evidence>
<dbReference type="GO" id="GO:0051301">
    <property type="term" value="P:cell division"/>
    <property type="evidence" value="ECO:0007669"/>
    <property type="project" value="UniProtKB-KW"/>
</dbReference>
<evidence type="ECO:0000256" key="14">
    <source>
        <dbReference type="SAM" id="MobiDB-lite"/>
    </source>
</evidence>
<dbReference type="SUPFAM" id="SSF52540">
    <property type="entry name" value="P-loop containing nucleoside triphosphate hydrolases"/>
    <property type="match status" value="1"/>
</dbReference>
<dbReference type="GO" id="GO:0005886">
    <property type="term" value="C:plasma membrane"/>
    <property type="evidence" value="ECO:0007669"/>
    <property type="project" value="UniProtKB-SubCell"/>
</dbReference>
<keyword evidence="5 15" id="KW-0812">Transmembrane</keyword>
<keyword evidence="8 13" id="KW-0067">ATP-binding</keyword>
<keyword evidence="6 13" id="KW-0547">Nucleotide-binding</keyword>
<keyword evidence="12" id="KW-0131">Cell cycle</keyword>
<keyword evidence="9 15" id="KW-1133">Transmembrane helix</keyword>
<proteinExistence type="inferred from homology"/>
<evidence type="ECO:0000256" key="5">
    <source>
        <dbReference type="ARBA" id="ARBA00022692"/>
    </source>
</evidence>
<feature type="region of interest" description="Disordered" evidence="14">
    <location>
        <begin position="247"/>
        <end position="284"/>
    </location>
</feature>
<dbReference type="Gene3D" id="1.10.10.10">
    <property type="entry name" value="Winged helix-like DNA-binding domain superfamily/Winged helix DNA-binding domain"/>
    <property type="match status" value="1"/>
</dbReference>
<keyword evidence="4" id="KW-0132">Cell division</keyword>
<evidence type="ECO:0000313" key="18">
    <source>
        <dbReference type="Proteomes" id="UP000598633"/>
    </source>
</evidence>
<evidence type="ECO:0000256" key="10">
    <source>
        <dbReference type="ARBA" id="ARBA00023125"/>
    </source>
</evidence>
<comment type="caution">
    <text evidence="17">The sequence shown here is derived from an EMBL/GenBank/DDBJ whole genome shotgun (WGS) entry which is preliminary data.</text>
</comment>
<dbReference type="SMART" id="SM00843">
    <property type="entry name" value="Ftsk_gamma"/>
    <property type="match status" value="1"/>
</dbReference>
<keyword evidence="10" id="KW-0238">DNA-binding</keyword>
<accession>A0A8J7C302</accession>
<evidence type="ECO:0000256" key="1">
    <source>
        <dbReference type="ARBA" id="ARBA00004651"/>
    </source>
</evidence>
<sequence length="799" mass="88347">MMRERVVREAIAVALLLGALLVAVALLSHSPIDPSPFHASTLRESPQNLAGWLGATLSAALFSFIGVTAFVLPVAAAVLGWRLLRQSPMANPRLAAVGWGMLLIALPGFASLLTRDVPFRDGRVSSGGYLGLSETELLRGFAGPVGGIVVLVFLLVVGILLLSGASAGAFADRLTERIRDRWFARRRKVHERRREKEEDTARRRVIDRQVRRLEKSGEYRGSLTVKEVEGRGRFRIIRKHAEEAVVEEVPVEADTEGPAKKSSRKPKRTSSKKQAPKTKSGKLQEEFDFVEDLDSYDLPKESFLEPAEEAPERDSAALIEMSKLITAKCQEFKVRGEVVNIRTGPVITTYEFRLDSGVKISAVQSLSEDLALALRTDSVRIERIPGRATVGIEVPNPDPEVIRLRQLITVPEFDRAQSLLTLSLGVDIRGKPFFSDLSRMPHLLMGGFTGAGKSVGLNAMIMSILYKARPDEVKFILVDPKMVELGVYADIPHLLTPIISNPKKAANALGWAVSEMDDRYRVLAGLGVRNLQQYNQLLKDPVALRRATKKLTEEANGEQPVLEPMPYIVIIIDELADLMITSSRAVEESITRLAQKARAVGVHLVCATQRPSVDILTGIIKANFPCRIAYKVRSRYDSRTILDSMGAEHLLGRGDMLFLPPGSAQLMRLHGPLVTEKEIASVVRYVKRFGKPDYQREVLSHAPLGPPDRGGKRTTLEEAEDIDDPMYDAAARMVVKTRKASASYIQRRLRLGYTRSARLLDMMEKEGLVGPPAGSKGRELLVSENYFGEVDETHELNDG</sequence>
<dbReference type="GO" id="GO:0007059">
    <property type="term" value="P:chromosome segregation"/>
    <property type="evidence" value="ECO:0007669"/>
    <property type="project" value="UniProtKB-KW"/>
</dbReference>
<feature type="domain" description="FtsK" evidence="16">
    <location>
        <begin position="430"/>
        <end position="639"/>
    </location>
</feature>
<comment type="similarity">
    <text evidence="2">Belongs to the FtsK/SpoIIIE/SftA family.</text>
</comment>
<dbReference type="InterPro" id="IPR036390">
    <property type="entry name" value="WH_DNA-bd_sf"/>
</dbReference>
<reference evidence="17 18" key="1">
    <citation type="submission" date="2020-08" db="EMBL/GenBank/DDBJ databases">
        <title>Acidobacteriota in marine sediments use diverse sulfur dissimilation pathways.</title>
        <authorList>
            <person name="Wasmund K."/>
        </authorList>
    </citation>
    <scope>NUCLEOTIDE SEQUENCE [LARGE SCALE GENOMIC DNA]</scope>
    <source>
        <strain evidence="17">MAG AM3-A</strain>
    </source>
</reference>
<dbReference type="Pfam" id="PF13491">
    <property type="entry name" value="FtsK_4TM"/>
    <property type="match status" value="1"/>
</dbReference>
<feature type="binding site" evidence="13">
    <location>
        <begin position="447"/>
        <end position="454"/>
    </location>
    <ligand>
        <name>ATP</name>
        <dbReference type="ChEBI" id="CHEBI:30616"/>
    </ligand>
</feature>
<dbReference type="Gene3D" id="3.40.50.300">
    <property type="entry name" value="P-loop containing nucleotide triphosphate hydrolases"/>
    <property type="match status" value="1"/>
</dbReference>
<organism evidence="17 18">
    <name type="scientific">Candidatus Sulfomarinibacter kjeldsenii</name>
    <dbReference type="NCBI Taxonomy" id="2885994"/>
    <lineage>
        <taxon>Bacteria</taxon>
        <taxon>Pseudomonadati</taxon>
        <taxon>Acidobacteriota</taxon>
        <taxon>Thermoanaerobaculia</taxon>
        <taxon>Thermoanaerobaculales</taxon>
        <taxon>Candidatus Sulfomarinibacteraceae</taxon>
        <taxon>Candidatus Sulfomarinibacter</taxon>
    </lineage>
</organism>
<dbReference type="EMBL" id="JACXWA010000008">
    <property type="protein sequence ID" value="MBD3869840.1"/>
    <property type="molecule type" value="Genomic_DNA"/>
</dbReference>
<dbReference type="PROSITE" id="PS50901">
    <property type="entry name" value="FTSK"/>
    <property type="match status" value="1"/>
</dbReference>
<keyword evidence="11 15" id="KW-0472">Membrane</keyword>
<evidence type="ECO:0000259" key="16">
    <source>
        <dbReference type="PROSITE" id="PS50901"/>
    </source>
</evidence>
<evidence type="ECO:0000256" key="15">
    <source>
        <dbReference type="SAM" id="Phobius"/>
    </source>
</evidence>
<name>A0A8J7C302_9BACT</name>
<dbReference type="InterPro" id="IPR041027">
    <property type="entry name" value="FtsK_alpha"/>
</dbReference>
<dbReference type="GO" id="GO:0003677">
    <property type="term" value="F:DNA binding"/>
    <property type="evidence" value="ECO:0007669"/>
    <property type="project" value="UniProtKB-KW"/>
</dbReference>
<dbReference type="Pfam" id="PF09397">
    <property type="entry name" value="FtsK_gamma"/>
    <property type="match status" value="1"/>
</dbReference>
<dbReference type="InterPro" id="IPR002543">
    <property type="entry name" value="FtsK_dom"/>
</dbReference>
<protein>
    <submittedName>
        <fullName evidence="17">DNA translocase FtsK 4TM domain-containing protein</fullName>
    </submittedName>
</protein>
<dbReference type="InterPro" id="IPR027417">
    <property type="entry name" value="P-loop_NTPase"/>
</dbReference>
<dbReference type="AlphaFoldDB" id="A0A8J7C302"/>
<dbReference type="Pfam" id="PF01580">
    <property type="entry name" value="FtsK_SpoIIIE"/>
    <property type="match status" value="1"/>
</dbReference>
<evidence type="ECO:0000313" key="17">
    <source>
        <dbReference type="EMBL" id="MBD3869840.1"/>
    </source>
</evidence>
<dbReference type="SUPFAM" id="SSF46785">
    <property type="entry name" value="Winged helix' DNA-binding domain"/>
    <property type="match status" value="1"/>
</dbReference>
<feature type="transmembrane region" description="Helical" evidence="15">
    <location>
        <begin position="145"/>
        <end position="171"/>
    </location>
</feature>
<comment type="subcellular location">
    <subcellularLocation>
        <location evidence="1">Cell membrane</location>
        <topology evidence="1">Multi-pass membrane protein</topology>
    </subcellularLocation>
</comment>
<dbReference type="InterPro" id="IPR050206">
    <property type="entry name" value="FtsK/SpoIIIE/SftA"/>
</dbReference>
<dbReference type="PANTHER" id="PTHR22683:SF41">
    <property type="entry name" value="DNA TRANSLOCASE FTSK"/>
    <property type="match status" value="1"/>
</dbReference>
<dbReference type="InterPro" id="IPR025199">
    <property type="entry name" value="FtsK_4TM"/>
</dbReference>
<dbReference type="Gene3D" id="3.30.980.40">
    <property type="match status" value="1"/>
</dbReference>
<dbReference type="Proteomes" id="UP000598633">
    <property type="component" value="Unassembled WGS sequence"/>
</dbReference>
<evidence type="ECO:0000256" key="2">
    <source>
        <dbReference type="ARBA" id="ARBA00006474"/>
    </source>
</evidence>
<evidence type="ECO:0000256" key="12">
    <source>
        <dbReference type="ARBA" id="ARBA00023306"/>
    </source>
</evidence>
<evidence type="ECO:0000256" key="11">
    <source>
        <dbReference type="ARBA" id="ARBA00023136"/>
    </source>
</evidence>
<keyword evidence="3" id="KW-1003">Cell membrane</keyword>
<evidence type="ECO:0000256" key="7">
    <source>
        <dbReference type="ARBA" id="ARBA00022829"/>
    </source>
</evidence>
<evidence type="ECO:0000256" key="13">
    <source>
        <dbReference type="PROSITE-ProRule" id="PRU00289"/>
    </source>
</evidence>
<evidence type="ECO:0000256" key="3">
    <source>
        <dbReference type="ARBA" id="ARBA00022475"/>
    </source>
</evidence>